<dbReference type="InterPro" id="IPR046667">
    <property type="entry name" value="DUF6537"/>
</dbReference>
<accession>A0A3B1ACE6</accession>
<dbReference type="InterPro" id="IPR002869">
    <property type="entry name" value="Pyrv_flavodox_OxRed_cen"/>
</dbReference>
<gene>
    <name evidence="4" type="ORF">MNBD_ALPHA03-1038</name>
</gene>
<dbReference type="NCBIfam" id="NF009588">
    <property type="entry name" value="PRK13029.1"/>
    <property type="match status" value="1"/>
</dbReference>
<dbReference type="InterPro" id="IPR002880">
    <property type="entry name" value="Pyrv_Fd/Flavodoxin_OxRdtase_N"/>
</dbReference>
<dbReference type="Pfam" id="PF20169">
    <property type="entry name" value="DUF6537"/>
    <property type="match status" value="1"/>
</dbReference>
<feature type="domain" description="Pyruvate/ketoisovalerate oxidoreductase catalytic" evidence="2">
    <location>
        <begin position="746"/>
        <end position="930"/>
    </location>
</feature>
<dbReference type="Gene3D" id="3.40.50.970">
    <property type="match status" value="1"/>
</dbReference>
<evidence type="ECO:0000259" key="2">
    <source>
        <dbReference type="Pfam" id="PF01558"/>
    </source>
</evidence>
<protein>
    <submittedName>
        <fullName evidence="4">Indolepyruvate ferredoxin oxidoreductase, alpha and beta subunits</fullName>
    </submittedName>
</protein>
<evidence type="ECO:0000256" key="1">
    <source>
        <dbReference type="ARBA" id="ARBA00023002"/>
    </source>
</evidence>
<evidence type="ECO:0000313" key="4">
    <source>
        <dbReference type="EMBL" id="VAX03416.1"/>
    </source>
</evidence>
<feature type="domain" description="DUF6537" evidence="3">
    <location>
        <begin position="960"/>
        <end position="1153"/>
    </location>
</feature>
<dbReference type="InterPro" id="IPR029061">
    <property type="entry name" value="THDP-binding"/>
</dbReference>
<dbReference type="InterPro" id="IPR019752">
    <property type="entry name" value="Pyrv/ketoisovalerate_OxRed_cat"/>
</dbReference>
<dbReference type="NCBIfam" id="NF009589">
    <property type="entry name" value="PRK13030.1"/>
    <property type="match status" value="1"/>
</dbReference>
<dbReference type="Pfam" id="PF01558">
    <property type="entry name" value="POR"/>
    <property type="match status" value="1"/>
</dbReference>
<dbReference type="SUPFAM" id="SSF52518">
    <property type="entry name" value="Thiamin diphosphate-binding fold (THDP-binding)"/>
    <property type="match status" value="2"/>
</dbReference>
<dbReference type="GO" id="GO:0016903">
    <property type="term" value="F:oxidoreductase activity, acting on the aldehyde or oxo group of donors"/>
    <property type="evidence" value="ECO:0007669"/>
    <property type="project" value="InterPro"/>
</dbReference>
<dbReference type="InterPro" id="IPR051457">
    <property type="entry name" value="2-oxoacid:Fd_oxidoreductase"/>
</dbReference>
<keyword evidence="1" id="KW-0560">Oxidoreductase</keyword>
<proteinExistence type="predicted"/>
<dbReference type="AlphaFoldDB" id="A0A3B1ACE6"/>
<name>A0A3B1ACE6_9ZZZZ</name>
<organism evidence="4">
    <name type="scientific">hydrothermal vent metagenome</name>
    <dbReference type="NCBI Taxonomy" id="652676"/>
    <lineage>
        <taxon>unclassified sequences</taxon>
        <taxon>metagenomes</taxon>
        <taxon>ecological metagenomes</taxon>
    </lineage>
</organism>
<dbReference type="PANTHER" id="PTHR48084">
    <property type="entry name" value="2-OXOGLUTARATE OXIDOREDUCTASE SUBUNIT KORB-RELATED"/>
    <property type="match status" value="1"/>
</dbReference>
<dbReference type="PANTHER" id="PTHR48084:SF3">
    <property type="entry name" value="SUBUNIT OF PYRUVATE:FLAVODOXIN OXIDOREDUCTASE"/>
    <property type="match status" value="1"/>
</dbReference>
<sequence>MKTIASKTYPEELDNYQLEDRYDRTSGQIFLTGTQALVRIPLLQAAADKKLGLNTAGFISGYRGSPLGNYDRELWQAEKQLKSHNIKFKPGINEELAATAVLGSQQVESSGHADYDGVFGIWYGKGPGVDRASDALKHGNSFGASPNGGVLVIAGDDHGAVSSSMNHQSEQIMQSWMMPVLAPSNLLDYLNFGLYAIALSRYSGCWSGFIATSEILESAATVNMDFVQDEFITPPHDGYDSGALHYRWPDPFPLVEGRLVDHKLKAVHTFVRANPIDKLIWDCTKAFSHKQKFPLGIVTCGKGYLDLMQAFANAGISQKMAEKAGISIYKIGLTWPLEPMGITAFASPFEKIIVIEEKRSFVENQIRDIFYNMPQDQRPVIMGKTNESGEQILSPVGEISPEDVLKALTPLLSEIGLAEIGLKGNLDQINQQVSTKIDHIKSLENKDFRTPYFCSGCPHSSSTKLPEGSRAMLGIGCHFMAGGMDRNTGNLTQMGGEGVNWIGQSNFTREKHIFQNLGDGTYYHSGLLAIRQSLASKSNITYKILYNDAIAMTGGQPLEGVLTVEKISHQIHAEGVKAIYVVTDEPDKYTRPDKFAAGVTIHHRDKLDEIQLELREISGVTALIYDQTCASEKRRRRKKNDFPDPPKRVFINDLVCEACGDCSVASNCVSIVPKETELGRKRAIDQSSCNKDYSCVKGFCPSFVTIHGGSVKKGSRINPEELISQIPLPVPAQINGGYDIMITGIGGTGIVTIGQIMVMAAHLEGKGASVLDFTGFAQKGGSVISYLRLSERAKDLKAVRIGTGAADLLLGCDMVVAGSRESLRTLAKGKTSVIMNTQKNQTAQFVLNRDSDIHDDLISQNISSIVGENALNKINAAKMATALMGDSIASNMFLFGYAWQKGKIPLSLAAIFRAIELNAAAVDSNKQSFSWGRIAAADMALIEQSLPHPLKNEAPLTALADIMNYRADYLKDYQDQALADRYLAAVNKIHDLEKARAIPSDDLSKAVARNYFKLLAIKDEYEVARLYTNGAFERKINQQFEGDFKIHFHMAPPLLARKDNKGHLRKMEFGGWMFTMLKIIAKLRGFRGSIFDIFGKSAERRMERHLICDYENLLDEFGRSLSKENFSAAVALAEIPSEIRGFGHIKKKSVEISRKNTQRLLQDYHSGDKPITVPK</sequence>
<evidence type="ECO:0000259" key="3">
    <source>
        <dbReference type="Pfam" id="PF20169"/>
    </source>
</evidence>
<dbReference type="CDD" id="cd07034">
    <property type="entry name" value="TPP_PYR_PFOR_IOR-alpha_like"/>
    <property type="match status" value="1"/>
</dbReference>
<dbReference type="SUPFAM" id="SSF53323">
    <property type="entry name" value="Pyruvate-ferredoxin oxidoreductase, PFOR, domain III"/>
    <property type="match status" value="1"/>
</dbReference>
<keyword evidence="4" id="KW-0670">Pyruvate</keyword>
<dbReference type="EMBL" id="UOFW01000047">
    <property type="protein sequence ID" value="VAX03416.1"/>
    <property type="molecule type" value="Genomic_DNA"/>
</dbReference>
<reference evidence="4" key="1">
    <citation type="submission" date="2018-06" db="EMBL/GenBank/DDBJ databases">
        <authorList>
            <person name="Zhirakovskaya E."/>
        </authorList>
    </citation>
    <scope>NUCLEOTIDE SEQUENCE</scope>
</reference>
<dbReference type="Gene3D" id="3.40.920.10">
    <property type="entry name" value="Pyruvate-ferredoxin oxidoreductase, PFOR, domain III"/>
    <property type="match status" value="1"/>
</dbReference>